<evidence type="ECO:0000256" key="14">
    <source>
        <dbReference type="ARBA" id="ARBA00047816"/>
    </source>
</evidence>
<dbReference type="PROSITE" id="PS50857">
    <property type="entry name" value="COX2_CUA"/>
    <property type="match status" value="1"/>
</dbReference>
<feature type="transmembrane region" description="Helical" evidence="15">
    <location>
        <begin position="60"/>
        <end position="84"/>
    </location>
</feature>
<dbReference type="InterPro" id="IPR002429">
    <property type="entry name" value="CcO_II-like_C"/>
</dbReference>
<evidence type="ECO:0000256" key="1">
    <source>
        <dbReference type="ARBA" id="ARBA00004141"/>
    </source>
</evidence>
<sequence>MSEEGRAVGDKRRTPARRVAGLAGLTGLVSIAVSGCSTEEVLRFGWPEGITPQADRMRDFWTWSVVASLLVGVLVWVLILWPVIAHRKRGDTLPRQFQYNHFLEWIYTGIPSVIVVVLFYFTMTTQNYVLAEEAPEEIDVKVNVLAFQWNWQFEYETYKDASGATVVPRTPEGPLVHTVGTSDEIPLLVLPVNRTVHYELRARDVIHSFFVPEFNFKRDVFPYPEKNSQDNTFQNSIDREGAFVGRCAELCGTYHSMMNFEVRAISPERFDRYMVLRRTVNEETGEPHSAAEALRVLGEEDPDCGELCAPLATSTAPFDTDRTARTAGR</sequence>
<protein>
    <recommendedName>
        <fullName evidence="3">cytochrome-c oxidase</fullName>
        <ecNumber evidence="3">7.1.1.9</ecNumber>
    </recommendedName>
    <alternativeName>
        <fullName evidence="13">Cytochrome aa3 subunit 2</fullName>
    </alternativeName>
</protein>
<gene>
    <name evidence="17" type="ORF">BU204_13960</name>
</gene>
<dbReference type="InterPro" id="IPR008972">
    <property type="entry name" value="Cupredoxin"/>
</dbReference>
<evidence type="ECO:0000256" key="9">
    <source>
        <dbReference type="ARBA" id="ARBA00022989"/>
    </source>
</evidence>
<dbReference type="GO" id="GO:0042773">
    <property type="term" value="P:ATP synthesis coupled electron transport"/>
    <property type="evidence" value="ECO:0007669"/>
    <property type="project" value="TreeGrafter"/>
</dbReference>
<evidence type="ECO:0000256" key="5">
    <source>
        <dbReference type="ARBA" id="ARBA00022692"/>
    </source>
</evidence>
<evidence type="ECO:0000313" key="18">
    <source>
        <dbReference type="Proteomes" id="UP000185596"/>
    </source>
</evidence>
<keyword evidence="11 15" id="KW-0472">Membrane</keyword>
<comment type="catalytic activity">
    <reaction evidence="14">
        <text>4 Fe(II)-[cytochrome c] + O2 + 8 H(+)(in) = 4 Fe(III)-[cytochrome c] + 2 H2O + 4 H(+)(out)</text>
        <dbReference type="Rhea" id="RHEA:11436"/>
        <dbReference type="Rhea" id="RHEA-COMP:10350"/>
        <dbReference type="Rhea" id="RHEA-COMP:14399"/>
        <dbReference type="ChEBI" id="CHEBI:15377"/>
        <dbReference type="ChEBI" id="CHEBI:15378"/>
        <dbReference type="ChEBI" id="CHEBI:15379"/>
        <dbReference type="ChEBI" id="CHEBI:29033"/>
        <dbReference type="ChEBI" id="CHEBI:29034"/>
        <dbReference type="EC" id="7.1.1.9"/>
    </reaction>
</comment>
<comment type="similarity">
    <text evidence="2">Belongs to the cytochrome c oxidase subunit 2 family.</text>
</comment>
<dbReference type="EMBL" id="MSIE01000023">
    <property type="protein sequence ID" value="OLF16967.1"/>
    <property type="molecule type" value="Genomic_DNA"/>
</dbReference>
<keyword evidence="18" id="KW-1185">Reference proteome</keyword>
<comment type="caution">
    <text evidence="17">The sequence shown here is derived from an EMBL/GenBank/DDBJ whole genome shotgun (WGS) entry which is preliminary data.</text>
</comment>
<dbReference type="SUPFAM" id="SSF49503">
    <property type="entry name" value="Cupredoxins"/>
    <property type="match status" value="1"/>
</dbReference>
<dbReference type="Gene3D" id="1.10.287.90">
    <property type="match status" value="1"/>
</dbReference>
<dbReference type="GO" id="GO:0016020">
    <property type="term" value="C:membrane"/>
    <property type="evidence" value="ECO:0007669"/>
    <property type="project" value="UniProtKB-SubCell"/>
</dbReference>
<dbReference type="InterPro" id="IPR045187">
    <property type="entry name" value="CcO_II"/>
</dbReference>
<evidence type="ECO:0000313" key="17">
    <source>
        <dbReference type="EMBL" id="OLF16967.1"/>
    </source>
</evidence>
<evidence type="ECO:0000256" key="10">
    <source>
        <dbReference type="ARBA" id="ARBA00023008"/>
    </source>
</evidence>
<keyword evidence="5 15" id="KW-0812">Transmembrane</keyword>
<comment type="subcellular location">
    <subcellularLocation>
        <location evidence="1">Membrane</location>
        <topology evidence="1">Multi-pass membrane protein</topology>
    </subcellularLocation>
</comment>
<dbReference type="InterPro" id="IPR001505">
    <property type="entry name" value="Copper_CuA"/>
</dbReference>
<evidence type="ECO:0000256" key="12">
    <source>
        <dbReference type="ARBA" id="ARBA00024688"/>
    </source>
</evidence>
<dbReference type="EC" id="7.1.1.9" evidence="3"/>
<keyword evidence="4" id="KW-0813">Transport</keyword>
<dbReference type="AlphaFoldDB" id="A0A1Q8CRJ8"/>
<evidence type="ECO:0000256" key="8">
    <source>
        <dbReference type="ARBA" id="ARBA00022982"/>
    </source>
</evidence>
<proteinExistence type="inferred from homology"/>
<evidence type="ECO:0000256" key="2">
    <source>
        <dbReference type="ARBA" id="ARBA00007866"/>
    </source>
</evidence>
<dbReference type="PANTHER" id="PTHR22888">
    <property type="entry name" value="CYTOCHROME C OXIDASE, SUBUNIT II"/>
    <property type="match status" value="1"/>
</dbReference>
<dbReference type="SUPFAM" id="SSF81464">
    <property type="entry name" value="Cytochrome c oxidase subunit II-like, transmembrane region"/>
    <property type="match status" value="1"/>
</dbReference>
<evidence type="ECO:0000256" key="13">
    <source>
        <dbReference type="ARBA" id="ARBA00031399"/>
    </source>
</evidence>
<dbReference type="GO" id="GO:0005507">
    <property type="term" value="F:copper ion binding"/>
    <property type="evidence" value="ECO:0007669"/>
    <property type="project" value="InterPro"/>
</dbReference>
<keyword evidence="9 15" id="KW-1133">Transmembrane helix</keyword>
<evidence type="ECO:0000256" key="6">
    <source>
        <dbReference type="ARBA" id="ARBA00022723"/>
    </source>
</evidence>
<comment type="function">
    <text evidence="12">Subunits I and II form the functional core of the enzyme complex. Electrons originating in cytochrome c are transferred via heme a and Cu(A) to the binuclear center formed by heme a3 and Cu(B).</text>
</comment>
<dbReference type="Proteomes" id="UP000185596">
    <property type="component" value="Unassembled WGS sequence"/>
</dbReference>
<dbReference type="STRING" id="1912961.BU204_13960"/>
<evidence type="ECO:0000256" key="3">
    <source>
        <dbReference type="ARBA" id="ARBA00012949"/>
    </source>
</evidence>
<feature type="domain" description="Cytochrome oxidase subunit II copper A binding" evidence="16">
    <location>
        <begin position="137"/>
        <end position="276"/>
    </location>
</feature>
<dbReference type="Gene3D" id="2.60.40.420">
    <property type="entry name" value="Cupredoxins - blue copper proteins"/>
    <property type="match status" value="1"/>
</dbReference>
<keyword evidence="7" id="KW-1278">Translocase</keyword>
<evidence type="ECO:0000256" key="15">
    <source>
        <dbReference type="SAM" id="Phobius"/>
    </source>
</evidence>
<name>A0A1Q8CRJ8_9PSEU</name>
<keyword evidence="10" id="KW-0186">Copper</keyword>
<dbReference type="GO" id="GO:0004129">
    <property type="term" value="F:cytochrome-c oxidase activity"/>
    <property type="evidence" value="ECO:0007669"/>
    <property type="project" value="UniProtKB-EC"/>
</dbReference>
<evidence type="ECO:0000256" key="4">
    <source>
        <dbReference type="ARBA" id="ARBA00022448"/>
    </source>
</evidence>
<dbReference type="InterPro" id="IPR036257">
    <property type="entry name" value="Cyt_c_oxidase_su2_TM_sf"/>
</dbReference>
<dbReference type="Pfam" id="PF00116">
    <property type="entry name" value="COX2"/>
    <property type="match status" value="1"/>
</dbReference>
<dbReference type="PANTHER" id="PTHR22888:SF9">
    <property type="entry name" value="CYTOCHROME C OXIDASE SUBUNIT 2"/>
    <property type="match status" value="1"/>
</dbReference>
<evidence type="ECO:0000259" key="16">
    <source>
        <dbReference type="PROSITE" id="PS50857"/>
    </source>
</evidence>
<evidence type="ECO:0000256" key="11">
    <source>
        <dbReference type="ARBA" id="ARBA00023136"/>
    </source>
</evidence>
<keyword evidence="6" id="KW-0479">Metal-binding</keyword>
<dbReference type="PROSITE" id="PS00078">
    <property type="entry name" value="COX2"/>
    <property type="match status" value="1"/>
</dbReference>
<accession>A0A1Q8CRJ8</accession>
<dbReference type="OrthoDB" id="9781261at2"/>
<reference evidence="17 18" key="1">
    <citation type="submission" date="2016-12" db="EMBL/GenBank/DDBJ databases">
        <title>The draft genome sequence of Actinophytocola sp. 11-183.</title>
        <authorList>
            <person name="Wang W."/>
            <person name="Yuan L."/>
        </authorList>
    </citation>
    <scope>NUCLEOTIDE SEQUENCE [LARGE SCALE GENOMIC DNA]</scope>
    <source>
        <strain evidence="17 18">11-183</strain>
    </source>
</reference>
<keyword evidence="8" id="KW-0249">Electron transport</keyword>
<feature type="transmembrane region" description="Helical" evidence="15">
    <location>
        <begin position="105"/>
        <end position="123"/>
    </location>
</feature>
<organism evidence="17 18">
    <name type="scientific">Actinophytocola xanthii</name>
    <dbReference type="NCBI Taxonomy" id="1912961"/>
    <lineage>
        <taxon>Bacteria</taxon>
        <taxon>Bacillati</taxon>
        <taxon>Actinomycetota</taxon>
        <taxon>Actinomycetes</taxon>
        <taxon>Pseudonocardiales</taxon>
        <taxon>Pseudonocardiaceae</taxon>
    </lineage>
</organism>
<evidence type="ECO:0000256" key="7">
    <source>
        <dbReference type="ARBA" id="ARBA00022967"/>
    </source>
</evidence>